<dbReference type="InterPro" id="IPR002471">
    <property type="entry name" value="Pept_S9_AS"/>
</dbReference>
<name>A0AAW5B4B2_9BACI</name>
<keyword evidence="5" id="KW-0378">Hydrolase</keyword>
<evidence type="ECO:0000256" key="1">
    <source>
        <dbReference type="ARBA" id="ARBA00001070"/>
    </source>
</evidence>
<dbReference type="Pfam" id="PF00326">
    <property type="entry name" value="Peptidase_S9"/>
    <property type="match status" value="1"/>
</dbReference>
<feature type="domain" description="Peptidase S9 prolyl oligopeptidase catalytic" evidence="7">
    <location>
        <begin position="460"/>
        <end position="673"/>
    </location>
</feature>
<dbReference type="SUPFAM" id="SSF53474">
    <property type="entry name" value="alpha/beta-Hydrolases"/>
    <property type="match status" value="1"/>
</dbReference>
<comment type="caution">
    <text evidence="9">The sequence shown here is derived from an EMBL/GenBank/DDBJ whole genome shotgun (WGS) entry which is preliminary data.</text>
</comment>
<comment type="catalytic activity">
    <reaction evidence="1">
        <text>Hydrolysis of Pro-|-Xaa &gt;&gt; Ala-|-Xaa in oligopeptides.</text>
        <dbReference type="EC" id="3.4.21.26"/>
    </reaction>
</comment>
<dbReference type="SUPFAM" id="SSF50993">
    <property type="entry name" value="Peptidase/esterase 'gauge' domain"/>
    <property type="match status" value="1"/>
</dbReference>
<evidence type="ECO:0000256" key="6">
    <source>
        <dbReference type="ARBA" id="ARBA00022825"/>
    </source>
</evidence>
<dbReference type="GO" id="GO:0070012">
    <property type="term" value="F:oligopeptidase activity"/>
    <property type="evidence" value="ECO:0007669"/>
    <property type="project" value="TreeGrafter"/>
</dbReference>
<keyword evidence="10" id="KW-1185">Reference proteome</keyword>
<dbReference type="InterPro" id="IPR001375">
    <property type="entry name" value="Peptidase_S9_cat"/>
</dbReference>
<dbReference type="AlphaFoldDB" id="A0AAW5B4B2"/>
<evidence type="ECO:0000259" key="8">
    <source>
        <dbReference type="Pfam" id="PF02897"/>
    </source>
</evidence>
<dbReference type="InterPro" id="IPR051167">
    <property type="entry name" value="Prolyl_oligopep/macrocyclase"/>
</dbReference>
<feature type="domain" description="Peptidase S9A N-terminal" evidence="8">
    <location>
        <begin position="5"/>
        <end position="402"/>
    </location>
</feature>
<dbReference type="InterPro" id="IPR029058">
    <property type="entry name" value="AB_hydrolase_fold"/>
</dbReference>
<evidence type="ECO:0000256" key="4">
    <source>
        <dbReference type="ARBA" id="ARBA00022670"/>
    </source>
</evidence>
<gene>
    <name evidence="9" type="ORF">K3T81_08685</name>
</gene>
<dbReference type="PRINTS" id="PR00862">
    <property type="entry name" value="PROLIGOPTASE"/>
</dbReference>
<sequence>MKKVKKDNIIEDFHGTKVSDPYRWLEDPDSTDSIEWSKQLGKECADYFSTATSQHTDKEKLEALFHYTKHSVPKKVKGTLFYQRNEGLQNQAVLYKEKNGQESIVIDANGLSEDGTVAMTNYAISYSGQYISYATSTHGSDWQEIRAIDVANNENLQDHIQHVKFSSIVWSPDDSGFYYSRFPEPGSVEPEDESNFNTVYFHKLGTKQQDDILVHEQPEDKELMFSAFISDDKKYIGLYVNEGTATENRIYIKPINSEDAFIKLLDQQDAEYSYITNEGSLFYFQTNQLAPMGRVVAIDINAPQKENWKEVIPEQQGVLEYVVALNETLVVAVQKDAHHQLHLFSRDGVYKHEIELPILGSLTDITRNKEEGIIYFGLTSFLNPTTIYSYNVGSNELEVIAESEMTVDTDPFKTVQVFYPSKDGTKVPMFLTYRKDLELNGQNPVLLYGYGGFNVSMTPSFNPAVLRWLEKGGVYAVANLRGGTEYGEAWHKAGMLENKQNVFDDFIAAGEWLITNNYTRKEKLSIMGGSNGGLLVAACMVQRPDLFGAVICRVPVIDMLRYHKFTIGRYWIPEYGSADNAEHFPFLYAYSPLHNVEVGVTYPPVLIATAESDDRVVPAHAKKFAATLKEKAHEDSTIVLRLESKAGHGLGKPTSKIIEEWVDFYAFLDKELK</sequence>
<dbReference type="Gene3D" id="3.40.50.1820">
    <property type="entry name" value="alpha/beta hydrolase"/>
    <property type="match status" value="1"/>
</dbReference>
<reference evidence="9 10" key="1">
    <citation type="journal article" date="2022" name="Evol. Bioinform. Online">
        <title>Draft Genome Sequence of Oceanobacillus jordanicus Strain GSFE11, a Halotolerant Plant Growth-Promoting Bacterial Endophyte Isolated From the Jordan Valley.</title>
        <authorList>
            <person name="Alhindi T."/>
            <person name="Albdaiwi R."/>
        </authorList>
    </citation>
    <scope>NUCLEOTIDE SEQUENCE [LARGE SCALE GENOMIC DNA]</scope>
    <source>
        <strain evidence="9 10">GSFE11</strain>
    </source>
</reference>
<dbReference type="PROSITE" id="PS00708">
    <property type="entry name" value="PRO_ENDOPEP_SER"/>
    <property type="match status" value="1"/>
</dbReference>
<protein>
    <recommendedName>
        <fullName evidence="3">prolyl oligopeptidase</fullName>
        <ecNumber evidence="3">3.4.21.26</ecNumber>
    </recommendedName>
</protein>
<dbReference type="Gene3D" id="2.130.10.120">
    <property type="entry name" value="Prolyl oligopeptidase, N-terminal domain"/>
    <property type="match status" value="1"/>
</dbReference>
<proteinExistence type="inferred from homology"/>
<evidence type="ECO:0000313" key="10">
    <source>
        <dbReference type="Proteomes" id="UP001199631"/>
    </source>
</evidence>
<keyword evidence="6" id="KW-0720">Serine protease</keyword>
<evidence type="ECO:0000256" key="5">
    <source>
        <dbReference type="ARBA" id="ARBA00022801"/>
    </source>
</evidence>
<dbReference type="GO" id="GO:0004252">
    <property type="term" value="F:serine-type endopeptidase activity"/>
    <property type="evidence" value="ECO:0007669"/>
    <property type="project" value="UniProtKB-EC"/>
</dbReference>
<dbReference type="RefSeq" id="WP_238019418.1">
    <property type="nucleotide sequence ID" value="NZ_JAIFZM010000006.1"/>
</dbReference>
<dbReference type="Pfam" id="PF02897">
    <property type="entry name" value="Peptidase_S9_N"/>
    <property type="match status" value="1"/>
</dbReference>
<evidence type="ECO:0000256" key="3">
    <source>
        <dbReference type="ARBA" id="ARBA00011897"/>
    </source>
</evidence>
<dbReference type="FunFam" id="3.40.50.1820:FF:000005">
    <property type="entry name" value="Prolyl endopeptidase"/>
    <property type="match status" value="1"/>
</dbReference>
<organism evidence="9 10">
    <name type="scientific">Oceanobacillus jordanicus</name>
    <dbReference type="NCBI Taxonomy" id="2867266"/>
    <lineage>
        <taxon>Bacteria</taxon>
        <taxon>Bacillati</taxon>
        <taxon>Bacillota</taxon>
        <taxon>Bacilli</taxon>
        <taxon>Bacillales</taxon>
        <taxon>Bacillaceae</taxon>
        <taxon>Oceanobacillus</taxon>
    </lineage>
</organism>
<dbReference type="InterPro" id="IPR002470">
    <property type="entry name" value="Peptidase_S9A"/>
</dbReference>
<evidence type="ECO:0000256" key="2">
    <source>
        <dbReference type="ARBA" id="ARBA00005228"/>
    </source>
</evidence>
<dbReference type="EC" id="3.4.21.26" evidence="3"/>
<evidence type="ECO:0000313" key="9">
    <source>
        <dbReference type="EMBL" id="MCG3419226.1"/>
    </source>
</evidence>
<dbReference type="GO" id="GO:0005829">
    <property type="term" value="C:cytosol"/>
    <property type="evidence" value="ECO:0007669"/>
    <property type="project" value="TreeGrafter"/>
</dbReference>
<dbReference type="EMBL" id="JAIFZM010000006">
    <property type="protein sequence ID" value="MCG3419226.1"/>
    <property type="molecule type" value="Genomic_DNA"/>
</dbReference>
<dbReference type="PANTHER" id="PTHR42881:SF2">
    <property type="entry name" value="PROLYL ENDOPEPTIDASE"/>
    <property type="match status" value="1"/>
</dbReference>
<dbReference type="InterPro" id="IPR023302">
    <property type="entry name" value="Pept_S9A_N"/>
</dbReference>
<accession>A0AAW5B4B2</accession>
<dbReference type="GO" id="GO:0006508">
    <property type="term" value="P:proteolysis"/>
    <property type="evidence" value="ECO:0007669"/>
    <property type="project" value="UniProtKB-KW"/>
</dbReference>
<evidence type="ECO:0000259" key="7">
    <source>
        <dbReference type="Pfam" id="PF00326"/>
    </source>
</evidence>
<keyword evidence="4" id="KW-0645">Protease</keyword>
<comment type="similarity">
    <text evidence="2">Belongs to the peptidase S9A family.</text>
</comment>
<dbReference type="PANTHER" id="PTHR42881">
    <property type="entry name" value="PROLYL ENDOPEPTIDASE"/>
    <property type="match status" value="1"/>
</dbReference>
<dbReference type="Proteomes" id="UP001199631">
    <property type="component" value="Unassembled WGS sequence"/>
</dbReference>